<dbReference type="InterPro" id="IPR041496">
    <property type="entry name" value="YitH/HolE_GNAT"/>
</dbReference>
<dbReference type="EMBL" id="WWBZ02000002">
    <property type="protein sequence ID" value="KAF4312461.1"/>
    <property type="molecule type" value="Genomic_DNA"/>
</dbReference>
<gene>
    <name evidence="2" type="ORF">GTA08_BOTSDO11671</name>
</gene>
<protein>
    <recommendedName>
        <fullName evidence="1">N-acetyltransferase domain-containing protein</fullName>
    </recommendedName>
</protein>
<dbReference type="Gene3D" id="3.40.630.30">
    <property type="match status" value="1"/>
</dbReference>
<comment type="caution">
    <text evidence="2">The sequence shown here is derived from an EMBL/GenBank/DDBJ whole genome shotgun (WGS) entry which is preliminary data.</text>
</comment>
<reference evidence="2" key="1">
    <citation type="submission" date="2020-04" db="EMBL/GenBank/DDBJ databases">
        <title>Genome Assembly and Annotation of Botryosphaeria dothidea sdau 11-99, a Latent Pathogen of Apple Fruit Ring Rot in China.</title>
        <authorList>
            <person name="Yu C."/>
            <person name="Diao Y."/>
            <person name="Lu Q."/>
            <person name="Zhao J."/>
            <person name="Cui S."/>
            <person name="Peng C."/>
            <person name="He B."/>
            <person name="Liu H."/>
        </authorList>
    </citation>
    <scope>NUCLEOTIDE SEQUENCE [LARGE SCALE GENOMIC DNA]</scope>
    <source>
        <strain evidence="2">Sdau11-99</strain>
    </source>
</reference>
<dbReference type="Pfam" id="PF18014">
    <property type="entry name" value="Acetyltransf_18"/>
    <property type="match status" value="1"/>
</dbReference>
<dbReference type="InterPro" id="IPR000182">
    <property type="entry name" value="GNAT_dom"/>
</dbReference>
<name>A0A8H4NB21_9PEZI</name>
<dbReference type="Proteomes" id="UP000572817">
    <property type="component" value="Unassembled WGS sequence"/>
</dbReference>
<dbReference type="InterPro" id="IPR016181">
    <property type="entry name" value="Acyl_CoA_acyltransferase"/>
</dbReference>
<dbReference type="Gene3D" id="3.40.630.90">
    <property type="match status" value="1"/>
</dbReference>
<dbReference type="PANTHER" id="PTHR47237">
    <property type="entry name" value="SLL0310 PROTEIN"/>
    <property type="match status" value="1"/>
</dbReference>
<keyword evidence="3" id="KW-1185">Reference proteome</keyword>
<dbReference type="GO" id="GO:0016747">
    <property type="term" value="F:acyltransferase activity, transferring groups other than amino-acyl groups"/>
    <property type="evidence" value="ECO:0007669"/>
    <property type="project" value="InterPro"/>
</dbReference>
<dbReference type="PROSITE" id="PS51186">
    <property type="entry name" value="GNAT"/>
    <property type="match status" value="2"/>
</dbReference>
<feature type="domain" description="N-acetyltransferase" evidence="1">
    <location>
        <begin position="160"/>
        <end position="305"/>
    </location>
</feature>
<dbReference type="Pfam" id="PF00583">
    <property type="entry name" value="Acetyltransf_1"/>
    <property type="match status" value="1"/>
</dbReference>
<organism evidence="2 3">
    <name type="scientific">Botryosphaeria dothidea</name>
    <dbReference type="NCBI Taxonomy" id="55169"/>
    <lineage>
        <taxon>Eukaryota</taxon>
        <taxon>Fungi</taxon>
        <taxon>Dikarya</taxon>
        <taxon>Ascomycota</taxon>
        <taxon>Pezizomycotina</taxon>
        <taxon>Dothideomycetes</taxon>
        <taxon>Dothideomycetes incertae sedis</taxon>
        <taxon>Botryosphaeriales</taxon>
        <taxon>Botryosphaeriaceae</taxon>
        <taxon>Botryosphaeria</taxon>
    </lineage>
</organism>
<accession>A0A8H4NB21</accession>
<dbReference type="PANTHER" id="PTHR47237:SF1">
    <property type="entry name" value="SLL0310 PROTEIN"/>
    <property type="match status" value="1"/>
</dbReference>
<sequence length="320" mass="35519">MADASGFSVRPPKSSDEVFSLWWPHMQSLGWNRSDKDHATHWHSSRGGYLVLTHKDTSGERPVGLVLPIIYPNKTGWVGFFVVEEAYRGTGGGRLLFQAALDTFKQHGVEHVGLDGVLQQIPTYQRRGFVEAGRVKLMVTKPIRELAVPAQISEEIEAPVHLRLLKDVKPAAVEAMDEKVAGLKRADLWTKELLTSRPDAWGSAIEGEDGEVLGFILVRSCENGYRIGPLYVGKRSWAKVLLWDVMKKIKHLDTVAEDSSLIAEVWGENADAIGLFEELGWEYSGVDYARMWLDGKDTAAQKKGAVADTQAFAWFDAGEG</sequence>
<dbReference type="InterPro" id="IPR052729">
    <property type="entry name" value="Acyl/Acetyltrans_Enzymes"/>
</dbReference>
<dbReference type="AlphaFoldDB" id="A0A8H4NB21"/>
<evidence type="ECO:0000259" key="1">
    <source>
        <dbReference type="PROSITE" id="PS51186"/>
    </source>
</evidence>
<evidence type="ECO:0000313" key="2">
    <source>
        <dbReference type="EMBL" id="KAF4312461.1"/>
    </source>
</evidence>
<proteinExistence type="predicted"/>
<feature type="domain" description="N-acetyltransferase" evidence="1">
    <location>
        <begin position="7"/>
        <end position="155"/>
    </location>
</feature>
<dbReference type="OrthoDB" id="5771378at2759"/>
<evidence type="ECO:0000313" key="3">
    <source>
        <dbReference type="Proteomes" id="UP000572817"/>
    </source>
</evidence>
<dbReference type="SUPFAM" id="SSF55729">
    <property type="entry name" value="Acyl-CoA N-acyltransferases (Nat)"/>
    <property type="match status" value="1"/>
</dbReference>